<comment type="caution">
    <text evidence="2">The sequence shown here is derived from an EMBL/GenBank/DDBJ whole genome shotgun (WGS) entry which is preliminary data.</text>
</comment>
<organism evidence="2 3">
    <name type="scientific">Ceratodon purpureus</name>
    <name type="common">Fire moss</name>
    <name type="synonym">Dicranum purpureum</name>
    <dbReference type="NCBI Taxonomy" id="3225"/>
    <lineage>
        <taxon>Eukaryota</taxon>
        <taxon>Viridiplantae</taxon>
        <taxon>Streptophyta</taxon>
        <taxon>Embryophyta</taxon>
        <taxon>Bryophyta</taxon>
        <taxon>Bryophytina</taxon>
        <taxon>Bryopsida</taxon>
        <taxon>Dicranidae</taxon>
        <taxon>Pseudoditrichales</taxon>
        <taxon>Ditrichaceae</taxon>
        <taxon>Ceratodon</taxon>
    </lineage>
</organism>
<feature type="transmembrane region" description="Helical" evidence="1">
    <location>
        <begin position="37"/>
        <end position="55"/>
    </location>
</feature>
<keyword evidence="1" id="KW-1133">Transmembrane helix</keyword>
<evidence type="ECO:0000256" key="1">
    <source>
        <dbReference type="SAM" id="Phobius"/>
    </source>
</evidence>
<accession>A0A8T0G7R1</accession>
<proteinExistence type="predicted"/>
<protein>
    <submittedName>
        <fullName evidence="2">Uncharacterized protein</fullName>
    </submittedName>
</protein>
<dbReference type="AlphaFoldDB" id="A0A8T0G7R1"/>
<evidence type="ECO:0000313" key="2">
    <source>
        <dbReference type="EMBL" id="KAG0555011.1"/>
    </source>
</evidence>
<sequence>MFSGSGWIGDRVGRGIGGCGASVAVRRCAVMSFPGVAFSWSGLNGILVIAFWIACDLENRIGHGHSQRQSKMELKICEKREYSDLRQLCRNDVSYNYDVHARGIIFCVQRTYSKWWRFRFLLFLSNDYHTFLSTSE</sequence>
<dbReference type="EMBL" id="CM026433">
    <property type="protein sequence ID" value="KAG0555011.1"/>
    <property type="molecule type" value="Genomic_DNA"/>
</dbReference>
<name>A0A8T0G7R1_CERPU</name>
<evidence type="ECO:0000313" key="3">
    <source>
        <dbReference type="Proteomes" id="UP000822688"/>
    </source>
</evidence>
<dbReference type="Proteomes" id="UP000822688">
    <property type="component" value="Chromosome 12"/>
</dbReference>
<keyword evidence="3" id="KW-1185">Reference proteome</keyword>
<gene>
    <name evidence="2" type="ORF">KC19_12G136900</name>
</gene>
<keyword evidence="1" id="KW-0472">Membrane</keyword>
<reference evidence="2" key="1">
    <citation type="submission" date="2020-06" db="EMBL/GenBank/DDBJ databases">
        <title>WGS assembly of Ceratodon purpureus strain R40.</title>
        <authorList>
            <person name="Carey S.B."/>
            <person name="Jenkins J."/>
            <person name="Shu S."/>
            <person name="Lovell J.T."/>
            <person name="Sreedasyam A."/>
            <person name="Maumus F."/>
            <person name="Tiley G.P."/>
            <person name="Fernandez-Pozo N."/>
            <person name="Barry K."/>
            <person name="Chen C."/>
            <person name="Wang M."/>
            <person name="Lipzen A."/>
            <person name="Daum C."/>
            <person name="Saski C.A."/>
            <person name="Payton A.C."/>
            <person name="Mcbreen J.C."/>
            <person name="Conrad R.E."/>
            <person name="Kollar L.M."/>
            <person name="Olsson S."/>
            <person name="Huttunen S."/>
            <person name="Landis J.B."/>
            <person name="Wickett N.J."/>
            <person name="Johnson M.G."/>
            <person name="Rensing S.A."/>
            <person name="Grimwood J."/>
            <person name="Schmutz J."/>
            <person name="Mcdaniel S.F."/>
        </authorList>
    </citation>
    <scope>NUCLEOTIDE SEQUENCE</scope>
    <source>
        <strain evidence="2">R40</strain>
    </source>
</reference>
<keyword evidence="1" id="KW-0812">Transmembrane</keyword>